<feature type="transmembrane region" description="Helical" evidence="7">
    <location>
        <begin position="362"/>
        <end position="380"/>
    </location>
</feature>
<feature type="transmembrane region" description="Helical" evidence="7">
    <location>
        <begin position="701"/>
        <end position="721"/>
    </location>
</feature>
<name>C0CI52_BLAHS</name>
<feature type="domain" description="ABC3 transporter permease C-terminal" evidence="8">
    <location>
        <begin position="707"/>
        <end position="814"/>
    </location>
</feature>
<keyword evidence="10" id="KW-1185">Reference proteome</keyword>
<evidence type="ECO:0000256" key="6">
    <source>
        <dbReference type="ARBA" id="ARBA00038076"/>
    </source>
</evidence>
<proteinExistence type="inferred from homology"/>
<evidence type="ECO:0000256" key="3">
    <source>
        <dbReference type="ARBA" id="ARBA00022692"/>
    </source>
</evidence>
<protein>
    <recommendedName>
        <fullName evidence="8">ABC3 transporter permease C-terminal domain-containing protein</fullName>
    </recommendedName>
</protein>
<keyword evidence="4 7" id="KW-1133">Transmembrane helix</keyword>
<accession>C0CI52</accession>
<dbReference type="AlphaFoldDB" id="C0CI52"/>
<feature type="domain" description="ABC3 transporter permease C-terminal" evidence="8">
    <location>
        <begin position="271"/>
        <end position="386"/>
    </location>
</feature>
<feature type="transmembrane region" description="Helical" evidence="7">
    <location>
        <begin position="406"/>
        <end position="429"/>
    </location>
</feature>
<dbReference type="PANTHER" id="PTHR30572">
    <property type="entry name" value="MEMBRANE COMPONENT OF TRANSPORTER-RELATED"/>
    <property type="match status" value="1"/>
</dbReference>
<comment type="similarity">
    <text evidence="6">Belongs to the ABC-4 integral membrane protein family.</text>
</comment>
<dbReference type="PATRIC" id="fig|476272.21.peg.3521"/>
<comment type="subcellular location">
    <subcellularLocation>
        <location evidence="1">Cell membrane</location>
        <topology evidence="1">Multi-pass membrane protein</topology>
    </subcellularLocation>
</comment>
<comment type="caution">
    <text evidence="9">The sequence shown here is derived from an EMBL/GenBank/DDBJ whole genome shotgun (WGS) entry which is preliminary data.</text>
</comment>
<dbReference type="eggNOG" id="COG0577">
    <property type="taxonomic scope" value="Bacteria"/>
</dbReference>
<evidence type="ECO:0000256" key="7">
    <source>
        <dbReference type="SAM" id="Phobius"/>
    </source>
</evidence>
<gene>
    <name evidence="9" type="ORF">RUMHYD_00516</name>
</gene>
<evidence type="ECO:0000313" key="9">
    <source>
        <dbReference type="EMBL" id="EEG50530.1"/>
    </source>
</evidence>
<evidence type="ECO:0000256" key="5">
    <source>
        <dbReference type="ARBA" id="ARBA00023136"/>
    </source>
</evidence>
<dbReference type="GO" id="GO:0005886">
    <property type="term" value="C:plasma membrane"/>
    <property type="evidence" value="ECO:0007669"/>
    <property type="project" value="UniProtKB-SubCell"/>
</dbReference>
<dbReference type="EMBL" id="ACBZ01000018">
    <property type="protein sequence ID" value="EEG50530.1"/>
    <property type="molecule type" value="Genomic_DNA"/>
</dbReference>
<dbReference type="InterPro" id="IPR050250">
    <property type="entry name" value="Macrolide_Exporter_MacB"/>
</dbReference>
<feature type="transmembrane region" description="Helical" evidence="7">
    <location>
        <begin position="792"/>
        <end position="818"/>
    </location>
</feature>
<dbReference type="InterPro" id="IPR003838">
    <property type="entry name" value="ABC3_permease_C"/>
</dbReference>
<evidence type="ECO:0000256" key="1">
    <source>
        <dbReference type="ARBA" id="ARBA00004651"/>
    </source>
</evidence>
<keyword evidence="2" id="KW-1003">Cell membrane</keyword>
<dbReference type="PANTHER" id="PTHR30572:SF4">
    <property type="entry name" value="ABC TRANSPORTER PERMEASE YTRF"/>
    <property type="match status" value="1"/>
</dbReference>
<reference evidence="9 10" key="1">
    <citation type="submission" date="2009-01" db="EMBL/GenBank/DDBJ databases">
        <authorList>
            <person name="Fulton L."/>
            <person name="Clifton S."/>
            <person name="Fulton B."/>
            <person name="Xu J."/>
            <person name="Minx P."/>
            <person name="Pepin K.H."/>
            <person name="Johnson M."/>
            <person name="Bhonagiri V."/>
            <person name="Nash W.E."/>
            <person name="Mardis E.R."/>
            <person name="Wilson R.K."/>
        </authorList>
    </citation>
    <scope>NUCLEOTIDE SEQUENCE [LARGE SCALE GENOMIC DNA]</scope>
    <source>
        <strain evidence="10">DSM 10507 / JCM 14656 / S5a33</strain>
    </source>
</reference>
<dbReference type="HOGENOM" id="CLU_010964_1_0_9"/>
<sequence>MYENSNKDVLRELTQDNYRSHKTRNRLGIMAIALTTILITAVLTVGISVTTTALNYGESAPGPGSIGSIAGTMETKEQIQKLPNVVNADYIAKCSRLSLRNNEFTGMSVYLMAAEQSYYDHNYVKLEEGHFPETPQEVILSDNMVKKLGLKEPIVGNKVTLHTMIQEGKETVEKKFTFTVCGYFKNPLINIANVYDEIYTSMDFIPQYNPEIQNADQNIYVKVNDLNPLLMKTDVIQKLEGICDAVGAEGYTTKYTSTMSDMFAGIIPALLFVLFIILSGYFLIYNVFYLSVTADIRWFGMLKTLGTTARQLKKILMAQIKRLAVWGICIGVVLGYVVGDYLAPGLMAQTIYEPFYEAPNMLLIFCAGAVFSWITVYISAHRSLKIASRISPVEAAKYTPKKRKNLFTILSFALSGIMFMAASNVTLGYSVDKMIQRYNMDDMRLIHEGSMWVSNESYQPIQQKTVEEIKNLSFVKNVDVIYVGRSMEYEFYGSDGQVYYDESKVEVKLQGKLEEVARDLKESGILSEDDFNEERNSVRLKMKGLPSTRLERQIPYVDVLEGELDAEKFATGDYVLWEKREGVEKNAVHAGDSLDLTVYDGEKDSWQSKTVTVLAVVCDTDMYGTGDIGYSDLIVPVNSFQELLPSYDKMIGSVQIQTEGELTKEEAEQITAIYEKEHFTQAMVEDCFSDRGDFESQKHTMSLIGMFLASLFGIIGLSNMVNTMTSDVFSRKIELATMQSIGMTKRQLWKMLFLDSLRFSLISVAIMLPVGSTLSYFLSNSPLFTGFSLPTFFISTVLLMAAVVALCVLLTEILVRVLNKKSVVERLREIE</sequence>
<evidence type="ECO:0000256" key="4">
    <source>
        <dbReference type="ARBA" id="ARBA00022989"/>
    </source>
</evidence>
<feature type="transmembrane region" description="Helical" evidence="7">
    <location>
        <begin position="27"/>
        <end position="49"/>
    </location>
</feature>
<feature type="transmembrane region" description="Helical" evidence="7">
    <location>
        <begin position="262"/>
        <end position="288"/>
    </location>
</feature>
<keyword evidence="3 7" id="KW-0812">Transmembrane</keyword>
<reference evidence="9 10" key="2">
    <citation type="submission" date="2009-02" db="EMBL/GenBank/DDBJ databases">
        <title>Draft genome sequence of Blautia hydrogenotrophica DSM 10507 (Ruminococcus hydrogenotrophicus DSM 10507).</title>
        <authorList>
            <person name="Sudarsanam P."/>
            <person name="Ley R."/>
            <person name="Guruge J."/>
            <person name="Turnbaugh P.J."/>
            <person name="Mahowald M."/>
            <person name="Liep D."/>
            <person name="Gordon J."/>
        </authorList>
    </citation>
    <scope>NUCLEOTIDE SEQUENCE [LARGE SCALE GENOMIC DNA]</scope>
    <source>
        <strain evidence="10">DSM 10507 / JCM 14656 / S5a33</strain>
    </source>
</reference>
<dbReference type="Pfam" id="PF02687">
    <property type="entry name" value="FtsX"/>
    <property type="match status" value="2"/>
</dbReference>
<keyword evidence="5 7" id="KW-0472">Membrane</keyword>
<evidence type="ECO:0000259" key="8">
    <source>
        <dbReference type="Pfam" id="PF02687"/>
    </source>
</evidence>
<dbReference type="Proteomes" id="UP000003100">
    <property type="component" value="Unassembled WGS sequence"/>
</dbReference>
<dbReference type="GeneID" id="86821761"/>
<evidence type="ECO:0000256" key="2">
    <source>
        <dbReference type="ARBA" id="ARBA00022475"/>
    </source>
</evidence>
<organism evidence="9 10">
    <name type="scientific">Blautia hydrogenotrophica (strain DSM 10507 / JCM 14656 / S5a33)</name>
    <name type="common">Ruminococcus hydrogenotrophicus</name>
    <dbReference type="NCBI Taxonomy" id="476272"/>
    <lineage>
        <taxon>Bacteria</taxon>
        <taxon>Bacillati</taxon>
        <taxon>Bacillota</taxon>
        <taxon>Clostridia</taxon>
        <taxon>Lachnospirales</taxon>
        <taxon>Lachnospiraceae</taxon>
        <taxon>Blautia</taxon>
    </lineage>
</organism>
<dbReference type="GO" id="GO:0022857">
    <property type="term" value="F:transmembrane transporter activity"/>
    <property type="evidence" value="ECO:0007669"/>
    <property type="project" value="TreeGrafter"/>
</dbReference>
<feature type="transmembrane region" description="Helical" evidence="7">
    <location>
        <begin position="752"/>
        <end position="772"/>
    </location>
</feature>
<feature type="transmembrane region" description="Helical" evidence="7">
    <location>
        <begin position="323"/>
        <end position="342"/>
    </location>
</feature>
<evidence type="ECO:0000313" key="10">
    <source>
        <dbReference type="Proteomes" id="UP000003100"/>
    </source>
</evidence>
<dbReference type="RefSeq" id="WP_005945780.1">
    <property type="nucleotide sequence ID" value="NZ_CP136423.1"/>
</dbReference>